<evidence type="ECO:0000256" key="1">
    <source>
        <dbReference type="SAM" id="Phobius"/>
    </source>
</evidence>
<feature type="transmembrane region" description="Helical" evidence="1">
    <location>
        <begin position="74"/>
        <end position="94"/>
    </location>
</feature>
<keyword evidence="3" id="KW-1185">Reference proteome</keyword>
<organism evidence="2 3">
    <name type="scientific">Agaribacter marinus</name>
    <dbReference type="NCBI Taxonomy" id="1431249"/>
    <lineage>
        <taxon>Bacteria</taxon>
        <taxon>Pseudomonadati</taxon>
        <taxon>Pseudomonadota</taxon>
        <taxon>Gammaproteobacteria</taxon>
        <taxon>Alteromonadales</taxon>
        <taxon>Alteromonadaceae</taxon>
        <taxon>Agaribacter</taxon>
    </lineage>
</organism>
<reference evidence="2" key="1">
    <citation type="journal article" date="2014" name="Int. J. Syst. Evol. Microbiol.">
        <title>Complete genome sequence of Corynebacterium casei LMG S-19264T (=DSM 44701T), isolated from a smear-ripened cheese.</title>
        <authorList>
            <consortium name="US DOE Joint Genome Institute (JGI-PGF)"/>
            <person name="Walter F."/>
            <person name="Albersmeier A."/>
            <person name="Kalinowski J."/>
            <person name="Ruckert C."/>
        </authorList>
    </citation>
    <scope>NUCLEOTIDE SEQUENCE</scope>
    <source>
        <strain evidence="2">NBRC 110023</strain>
    </source>
</reference>
<keyword evidence="1" id="KW-0812">Transmembrane</keyword>
<gene>
    <name evidence="2" type="ORF">GCM10007852_13360</name>
</gene>
<dbReference type="EMBL" id="BSOT01000005">
    <property type="protein sequence ID" value="GLR70428.1"/>
    <property type="molecule type" value="Genomic_DNA"/>
</dbReference>
<reference evidence="2" key="2">
    <citation type="submission" date="2023-01" db="EMBL/GenBank/DDBJ databases">
        <title>Draft genome sequence of Agaribacter marinus strain NBRC 110023.</title>
        <authorList>
            <person name="Sun Q."/>
            <person name="Mori K."/>
        </authorList>
    </citation>
    <scope>NUCLEOTIDE SEQUENCE</scope>
    <source>
        <strain evidence="2">NBRC 110023</strain>
    </source>
</reference>
<feature type="transmembrane region" description="Helical" evidence="1">
    <location>
        <begin position="100"/>
        <end position="121"/>
    </location>
</feature>
<dbReference type="Proteomes" id="UP001156601">
    <property type="component" value="Unassembled WGS sequence"/>
</dbReference>
<evidence type="ECO:0000313" key="2">
    <source>
        <dbReference type="EMBL" id="GLR70428.1"/>
    </source>
</evidence>
<feature type="transmembrane region" description="Helical" evidence="1">
    <location>
        <begin position="182"/>
        <end position="202"/>
    </location>
</feature>
<feature type="transmembrane region" description="Helical" evidence="1">
    <location>
        <begin position="152"/>
        <end position="176"/>
    </location>
</feature>
<comment type="caution">
    <text evidence="2">The sequence shown here is derived from an EMBL/GenBank/DDBJ whole genome shotgun (WGS) entry which is preliminary data.</text>
</comment>
<keyword evidence="1" id="KW-0472">Membrane</keyword>
<name>A0AA37WHX8_9ALTE</name>
<dbReference type="RefSeq" id="WP_284216725.1">
    <property type="nucleotide sequence ID" value="NZ_BSOT01000005.1"/>
</dbReference>
<proteinExistence type="predicted"/>
<dbReference type="AlphaFoldDB" id="A0AA37WHX8"/>
<protein>
    <submittedName>
        <fullName evidence="2">Uncharacterized protein</fullName>
    </submittedName>
</protein>
<accession>A0AA37WHX8</accession>
<evidence type="ECO:0000313" key="3">
    <source>
        <dbReference type="Proteomes" id="UP001156601"/>
    </source>
</evidence>
<keyword evidence="1" id="KW-1133">Transmembrane helix</keyword>
<sequence>MNSVNPIRRVGPPKLIEKFLHWSLPPELKDPVLGDLAEEYLQLVAIQPLKANYWYTRQAMCTSLQFLTKTKRGLIMFLLGILVFIGISLLAMILGGEISMYSNVPSFLMVIPPALIITIAATSKESRKNAFALLINEDLSLVKIELRAAKHVFLTFGNLSLLMGWIGVLIGAIAMASNIDDLSYFGPAFAVCILTIFYGFFIKGLCYAAESKIQFKIISQGE</sequence>